<proteinExistence type="predicted"/>
<organism evidence="1">
    <name type="scientific">bioreactor metagenome</name>
    <dbReference type="NCBI Taxonomy" id="1076179"/>
    <lineage>
        <taxon>unclassified sequences</taxon>
        <taxon>metagenomes</taxon>
        <taxon>ecological metagenomes</taxon>
    </lineage>
</organism>
<evidence type="ECO:0000313" key="1">
    <source>
        <dbReference type="EMBL" id="MPL97961.1"/>
    </source>
</evidence>
<accession>A0A644W2N3</accession>
<reference evidence="1" key="1">
    <citation type="submission" date="2019-08" db="EMBL/GenBank/DDBJ databases">
        <authorList>
            <person name="Kucharzyk K."/>
            <person name="Murdoch R.W."/>
            <person name="Higgins S."/>
            <person name="Loffler F."/>
        </authorList>
    </citation>
    <scope>NUCLEOTIDE SEQUENCE</scope>
</reference>
<comment type="caution">
    <text evidence="1">The sequence shown here is derived from an EMBL/GenBank/DDBJ whole genome shotgun (WGS) entry which is preliminary data.</text>
</comment>
<gene>
    <name evidence="1" type="ORF">SDC9_44158</name>
</gene>
<protein>
    <recommendedName>
        <fullName evidence="2">HNH nuclease domain-containing protein</fullName>
    </recommendedName>
</protein>
<name>A0A644W2N3_9ZZZZ</name>
<evidence type="ECO:0008006" key="2">
    <source>
        <dbReference type="Google" id="ProtNLM"/>
    </source>
</evidence>
<dbReference type="EMBL" id="VSSQ01000582">
    <property type="protein sequence ID" value="MPL97961.1"/>
    <property type="molecule type" value="Genomic_DNA"/>
</dbReference>
<dbReference type="AlphaFoldDB" id="A0A644W2N3"/>
<sequence>MIYIDINKFVPSQEWLDKSQELLDELISHRNNKAKRDEIIDRDSSQKHWKSLKEELKKLSFGKCWYSEAREIYSYYHVDHFRPKKSAIDDTSGKKVKRDGYWWFTFNYKNFRLSGGIGNTLKVDHFAVKANCAKCPEDDCEDEIIYFLDPTKKNDPKKLIINEDGEMKPSNTIETNWDHIRAKYTIEKLDLNFPELKTERHIKWKKCNSMIQEIDWLDAAYQASPSVRKEERIENKLNDIRKLIAPCEELSATNRACLRASRREWALALLEESIDVESICIDYKIPKEKNVEAT</sequence>